<dbReference type="PANTHER" id="PTHR34217:SF1">
    <property type="entry name" value="CARBOXYPEPTIDASE 1"/>
    <property type="match status" value="1"/>
</dbReference>
<dbReference type="InterPro" id="IPR013647">
    <property type="entry name" value="OligopepF_N_dom"/>
</dbReference>
<dbReference type="GO" id="GO:0006508">
    <property type="term" value="P:proteolysis"/>
    <property type="evidence" value="ECO:0007669"/>
    <property type="project" value="UniProtKB-KW"/>
</dbReference>
<reference evidence="9 10" key="1">
    <citation type="submission" date="2019-07" db="EMBL/GenBank/DDBJ databases">
        <authorList>
            <person name="Li J."/>
        </authorList>
    </citation>
    <scope>NUCLEOTIDE SEQUENCE [LARGE SCALE GENOMIC DNA]</scope>
    <source>
        <strain evidence="9 10">TKL69</strain>
    </source>
</reference>
<dbReference type="PANTHER" id="PTHR34217">
    <property type="entry name" value="METAL-DEPENDENT CARBOXYPEPTIDASE"/>
    <property type="match status" value="1"/>
</dbReference>
<comment type="cofactor">
    <cofactor evidence="6">
        <name>Zn(2+)</name>
        <dbReference type="ChEBI" id="CHEBI:29105"/>
    </cofactor>
    <text evidence="6">Binds 1 zinc ion.</text>
</comment>
<dbReference type="NCBIfam" id="TIGR02290">
    <property type="entry name" value="M3_fam_3"/>
    <property type="match status" value="1"/>
</dbReference>
<dbReference type="GO" id="GO:0004222">
    <property type="term" value="F:metalloendopeptidase activity"/>
    <property type="evidence" value="ECO:0007669"/>
    <property type="project" value="InterPro"/>
</dbReference>
<dbReference type="Pfam" id="PF01432">
    <property type="entry name" value="Peptidase_M3"/>
    <property type="match status" value="1"/>
</dbReference>
<dbReference type="KEGG" id="aqt:FN924_07375"/>
<keyword evidence="5 6" id="KW-0482">Metalloprotease</keyword>
<dbReference type="OrthoDB" id="9769691at2"/>
<feature type="domain" description="Oligopeptidase F N-terminal" evidence="8">
    <location>
        <begin position="116"/>
        <end position="180"/>
    </location>
</feature>
<comment type="similarity">
    <text evidence="6">Belongs to the peptidase M3 family.</text>
</comment>
<dbReference type="Pfam" id="PF08439">
    <property type="entry name" value="Peptidase_M3_N"/>
    <property type="match status" value="1"/>
</dbReference>
<proteinExistence type="inferred from homology"/>
<keyword evidence="2 6" id="KW-0479">Metal-binding</keyword>
<keyword evidence="4 6" id="KW-0862">Zinc</keyword>
<evidence type="ECO:0000256" key="2">
    <source>
        <dbReference type="ARBA" id="ARBA00022723"/>
    </source>
</evidence>
<dbReference type="InterPro" id="IPR001567">
    <property type="entry name" value="Pept_M3A_M3B_dom"/>
</dbReference>
<dbReference type="InterPro" id="IPR011977">
    <property type="entry name" value="Pept_M3B_clade3"/>
</dbReference>
<dbReference type="GO" id="GO:0004181">
    <property type="term" value="F:metallocarboxypeptidase activity"/>
    <property type="evidence" value="ECO:0007669"/>
    <property type="project" value="InterPro"/>
</dbReference>
<evidence type="ECO:0000256" key="1">
    <source>
        <dbReference type="ARBA" id="ARBA00022670"/>
    </source>
</evidence>
<dbReference type="AlphaFoldDB" id="A0A516KF12"/>
<evidence type="ECO:0000256" key="3">
    <source>
        <dbReference type="ARBA" id="ARBA00022801"/>
    </source>
</evidence>
<dbReference type="Proteomes" id="UP000315215">
    <property type="component" value="Chromosome"/>
</dbReference>
<dbReference type="InterPro" id="IPR042088">
    <property type="entry name" value="OligoPept_F_C"/>
</dbReference>
<evidence type="ECO:0000259" key="7">
    <source>
        <dbReference type="Pfam" id="PF01432"/>
    </source>
</evidence>
<evidence type="ECO:0000259" key="8">
    <source>
        <dbReference type="Pfam" id="PF08439"/>
    </source>
</evidence>
<protein>
    <submittedName>
        <fullName evidence="9">M3 family oligoendopeptidase</fullName>
    </submittedName>
</protein>
<organism evidence="9 10">
    <name type="scientific">Radiobacillus deserti</name>
    <dbReference type="NCBI Taxonomy" id="2594883"/>
    <lineage>
        <taxon>Bacteria</taxon>
        <taxon>Bacillati</taxon>
        <taxon>Bacillota</taxon>
        <taxon>Bacilli</taxon>
        <taxon>Bacillales</taxon>
        <taxon>Bacillaceae</taxon>
        <taxon>Radiobacillus</taxon>
    </lineage>
</organism>
<keyword evidence="3 6" id="KW-0378">Hydrolase</keyword>
<evidence type="ECO:0000313" key="9">
    <source>
        <dbReference type="EMBL" id="QDP40002.1"/>
    </source>
</evidence>
<gene>
    <name evidence="9" type="ORF">FN924_07375</name>
</gene>
<dbReference type="InterPro" id="IPR001333">
    <property type="entry name" value="Peptidase_M32_Taq"/>
</dbReference>
<dbReference type="CDD" id="cd09607">
    <property type="entry name" value="M3B_PepF"/>
    <property type="match status" value="1"/>
</dbReference>
<evidence type="ECO:0000256" key="6">
    <source>
        <dbReference type="RuleBase" id="RU003435"/>
    </source>
</evidence>
<dbReference type="GO" id="GO:0046872">
    <property type="term" value="F:metal ion binding"/>
    <property type="evidence" value="ECO:0007669"/>
    <property type="project" value="UniProtKB-UniRule"/>
</dbReference>
<dbReference type="RefSeq" id="WP_143893154.1">
    <property type="nucleotide sequence ID" value="NZ_CP041666.1"/>
</dbReference>
<evidence type="ECO:0000256" key="5">
    <source>
        <dbReference type="ARBA" id="ARBA00023049"/>
    </source>
</evidence>
<keyword evidence="1 6" id="KW-0645">Protease</keyword>
<accession>A0A516KF12</accession>
<evidence type="ECO:0000313" key="10">
    <source>
        <dbReference type="Proteomes" id="UP000315215"/>
    </source>
</evidence>
<dbReference type="InterPro" id="IPR034006">
    <property type="entry name" value="M3B_PepF_2"/>
</dbReference>
<sequence>MSTYNMKWDLETIFPGGSKSEELTSYIHTLETELSNLEASLASEETVKTFGTPQVFRTILDKVETITKRLGEISSFVGCLTAQDVSDHHAKLLVGKRNELAARFSAAMSAVDEQMKAISSEEWNHLMEDSDFVSVAFVLNERRQKAMEKLPLQQEVLLNDLAVDGYHAWEEMYDTIVAKISINVDIEGKSQSLSVGQAENKLSHPDRKVRQTVFQHMEQAWMEQADLFTETLNHLAGFRLQTYKHRGWDHVLKEPLEYNRMDENTLSSMWEAISNQKTPFVSYLKRKAELLGIEKMSWFDLDAPVAESTETISYDQAAEIIVKEFGQYSSEMASFAQHAFDQRWIEAEDRSGKRPGGFCTGFPDSKETRIFMTYSGTASNVSTLAHELGHAYHQYVMDDMELLNQDYAMNVAETASTLAEMILADAAVKNAKNDEEKIALLEDKIQRSVAFFMNIHARFLFETRFYEERKKGIVPTDRLHTLMKEAQEEAYCGELDRYNPVFWASKLHFHITDVPFYNFPYTFGYLFSLGIYAHAQENKEEFEEFYKAILKDTGRMKVEDLASKHLHVDLGSLDFWEKGIQLCIADVEEFIKLTESRL</sequence>
<keyword evidence="10" id="KW-1185">Reference proteome</keyword>
<dbReference type="EMBL" id="CP041666">
    <property type="protein sequence ID" value="QDP40002.1"/>
    <property type="molecule type" value="Genomic_DNA"/>
</dbReference>
<name>A0A516KF12_9BACI</name>
<dbReference type="Gene3D" id="1.10.1370.20">
    <property type="entry name" value="Oligoendopeptidase f, C-terminal domain"/>
    <property type="match status" value="1"/>
</dbReference>
<dbReference type="SUPFAM" id="SSF55486">
    <property type="entry name" value="Metalloproteases ('zincins'), catalytic domain"/>
    <property type="match status" value="1"/>
</dbReference>
<evidence type="ECO:0000256" key="4">
    <source>
        <dbReference type="ARBA" id="ARBA00022833"/>
    </source>
</evidence>
<dbReference type="Gene3D" id="1.20.140.70">
    <property type="entry name" value="Oligopeptidase f, N-terminal domain"/>
    <property type="match status" value="1"/>
</dbReference>
<feature type="domain" description="Peptidase M3A/M3B catalytic" evidence="7">
    <location>
        <begin position="203"/>
        <end position="578"/>
    </location>
</feature>